<accession>A0A699ZJW7</accession>
<feature type="compositionally biased region" description="Basic and acidic residues" evidence="1">
    <location>
        <begin position="132"/>
        <end position="143"/>
    </location>
</feature>
<dbReference type="AlphaFoldDB" id="A0A699ZJW7"/>
<comment type="caution">
    <text evidence="2">The sequence shown here is derived from an EMBL/GenBank/DDBJ whole genome shotgun (WGS) entry which is preliminary data.</text>
</comment>
<evidence type="ECO:0000313" key="3">
    <source>
        <dbReference type="Proteomes" id="UP000485058"/>
    </source>
</evidence>
<feature type="region of interest" description="Disordered" evidence="1">
    <location>
        <begin position="1"/>
        <end position="22"/>
    </location>
</feature>
<organism evidence="2 3">
    <name type="scientific">Haematococcus lacustris</name>
    <name type="common">Green alga</name>
    <name type="synonym">Haematococcus pluvialis</name>
    <dbReference type="NCBI Taxonomy" id="44745"/>
    <lineage>
        <taxon>Eukaryota</taxon>
        <taxon>Viridiplantae</taxon>
        <taxon>Chlorophyta</taxon>
        <taxon>core chlorophytes</taxon>
        <taxon>Chlorophyceae</taxon>
        <taxon>CS clade</taxon>
        <taxon>Chlamydomonadales</taxon>
        <taxon>Haematococcaceae</taxon>
        <taxon>Haematococcus</taxon>
    </lineage>
</organism>
<feature type="compositionally biased region" description="Low complexity" evidence="1">
    <location>
        <begin position="104"/>
        <end position="119"/>
    </location>
</feature>
<gene>
    <name evidence="2" type="ORF">HaLaN_18649</name>
</gene>
<feature type="region of interest" description="Disordered" evidence="1">
    <location>
        <begin position="98"/>
        <end position="161"/>
    </location>
</feature>
<proteinExistence type="predicted"/>
<reference evidence="2 3" key="1">
    <citation type="submission" date="2020-02" db="EMBL/GenBank/DDBJ databases">
        <title>Draft genome sequence of Haematococcus lacustris strain NIES-144.</title>
        <authorList>
            <person name="Morimoto D."/>
            <person name="Nakagawa S."/>
            <person name="Yoshida T."/>
            <person name="Sawayama S."/>
        </authorList>
    </citation>
    <scope>NUCLEOTIDE SEQUENCE [LARGE SCALE GENOMIC DNA]</scope>
    <source>
        <strain evidence="2 3">NIES-144</strain>
    </source>
</reference>
<evidence type="ECO:0000256" key="1">
    <source>
        <dbReference type="SAM" id="MobiDB-lite"/>
    </source>
</evidence>
<feature type="compositionally biased region" description="Basic and acidic residues" evidence="1">
    <location>
        <begin position="12"/>
        <end position="21"/>
    </location>
</feature>
<evidence type="ECO:0000313" key="2">
    <source>
        <dbReference type="EMBL" id="GFH21360.1"/>
    </source>
</evidence>
<dbReference type="Proteomes" id="UP000485058">
    <property type="component" value="Unassembled WGS sequence"/>
</dbReference>
<name>A0A699ZJW7_HAELA</name>
<keyword evidence="3" id="KW-1185">Reference proteome</keyword>
<sequence length="251" mass="26019">MPPRKRPSSAEPEPHPIESPRKQAQVLAPLLANNARSEGLNGRTSADRCALAPALYAPALFVSPHCVLSCQSANCAWPQVIKVPGGAVLRGCPVVAPGKPPQAPRSSQAAPQPAASEPGPSTPLPAKRSKRTKAEPEAAEPTKGKGRAAKAKPAPQPGRLYGAQDRTLEQFFKKGLQCRAEHAARWGEQVAAAGAVLVARAGPAASQGQGVPWPGVQASARQATARQGRAYCGTVVCAPPHLELSSAYISV</sequence>
<dbReference type="EMBL" id="BLLF01001813">
    <property type="protein sequence ID" value="GFH21360.1"/>
    <property type="molecule type" value="Genomic_DNA"/>
</dbReference>
<protein>
    <submittedName>
        <fullName evidence="2">Uncharacterized protein</fullName>
    </submittedName>
</protein>